<organism evidence="4 5">
    <name type="scientific">Nitrococcus mobilis Nb-231</name>
    <dbReference type="NCBI Taxonomy" id="314278"/>
    <lineage>
        <taxon>Bacteria</taxon>
        <taxon>Pseudomonadati</taxon>
        <taxon>Pseudomonadota</taxon>
        <taxon>Gammaproteobacteria</taxon>
        <taxon>Chromatiales</taxon>
        <taxon>Ectothiorhodospiraceae</taxon>
        <taxon>Nitrococcus</taxon>
    </lineage>
</organism>
<name>A4BMY4_9GAMM</name>
<dbReference type="PROSITE" id="PS00211">
    <property type="entry name" value="ABC_TRANSPORTER_1"/>
    <property type="match status" value="1"/>
</dbReference>
<dbReference type="InterPro" id="IPR003439">
    <property type="entry name" value="ABC_transporter-like_ATP-bd"/>
</dbReference>
<dbReference type="GO" id="GO:0005524">
    <property type="term" value="F:ATP binding"/>
    <property type="evidence" value="ECO:0007669"/>
    <property type="project" value="UniProtKB-KW"/>
</dbReference>
<dbReference type="RefSeq" id="WP_005001664.1">
    <property type="nucleotide sequence ID" value="NZ_CH672427.1"/>
</dbReference>
<accession>A4BMY4</accession>
<dbReference type="AlphaFoldDB" id="A4BMY4"/>
<keyword evidence="1" id="KW-0547">Nucleotide-binding</keyword>
<dbReference type="Pfam" id="PF00005">
    <property type="entry name" value="ABC_tran"/>
    <property type="match status" value="1"/>
</dbReference>
<reference evidence="4 5" key="1">
    <citation type="submission" date="2006-02" db="EMBL/GenBank/DDBJ databases">
        <authorList>
            <person name="Waterbury J."/>
            <person name="Ferriera S."/>
            <person name="Johnson J."/>
            <person name="Kravitz S."/>
            <person name="Halpern A."/>
            <person name="Remington K."/>
            <person name="Beeson K."/>
            <person name="Tran B."/>
            <person name="Rogers Y.-H."/>
            <person name="Friedman R."/>
            <person name="Venter J.C."/>
        </authorList>
    </citation>
    <scope>NUCLEOTIDE SEQUENCE [LARGE SCALE GENOMIC DNA]</scope>
    <source>
        <strain evidence="4 5">Nb-231</strain>
    </source>
</reference>
<dbReference type="Gene3D" id="3.40.50.300">
    <property type="entry name" value="P-loop containing nucleotide triphosphate hydrolases"/>
    <property type="match status" value="1"/>
</dbReference>
<gene>
    <name evidence="4" type="ORF">NB231_09033</name>
</gene>
<dbReference type="PROSITE" id="PS50893">
    <property type="entry name" value="ABC_TRANSPORTER_2"/>
    <property type="match status" value="1"/>
</dbReference>
<sequence length="200" mass="21819">MSACLVVENLDCGSVREVNFTLAVGECVSLAGASGSGKTRLLRAIADLDVHSGTVRLGGKDRQCFTPAQWRRRVTMVPAESHWWADTVGVHLNGSPDVDLEALGFGPEVRGWAVRRLSSGERQRLGLARAAALEPVVMLLDEPTANLDAEAIERVEHWLAERRQRDGTAILWVTHNAAQAVRVAQRGYRITASTLQQAFP</sequence>
<dbReference type="Proteomes" id="UP000003374">
    <property type="component" value="Unassembled WGS sequence"/>
</dbReference>
<dbReference type="PANTHER" id="PTHR43119:SF1">
    <property type="entry name" value="ABC TRANSPORTER DOMAIN-CONTAINING PROTEIN"/>
    <property type="match status" value="1"/>
</dbReference>
<protein>
    <submittedName>
        <fullName evidence="4">ABC-type spermidine/putrescine transport system, ATPase component</fullName>
    </submittedName>
</protein>
<evidence type="ECO:0000313" key="4">
    <source>
        <dbReference type="EMBL" id="EAR22583.1"/>
    </source>
</evidence>
<dbReference type="InterPro" id="IPR003593">
    <property type="entry name" value="AAA+_ATPase"/>
</dbReference>
<dbReference type="SMART" id="SM00382">
    <property type="entry name" value="AAA"/>
    <property type="match status" value="1"/>
</dbReference>
<proteinExistence type="predicted"/>
<dbReference type="PANTHER" id="PTHR43119">
    <property type="entry name" value="ABC TRANSPORT PROTEIN ATP-BINDING COMPONENT-RELATED"/>
    <property type="match status" value="1"/>
</dbReference>
<dbReference type="OrthoDB" id="4408248at2"/>
<dbReference type="HOGENOM" id="CLU_000604_1_22_6"/>
<dbReference type="eggNOG" id="COG1136">
    <property type="taxonomic scope" value="Bacteria"/>
</dbReference>
<dbReference type="EMBL" id="AAOF01000002">
    <property type="protein sequence ID" value="EAR22583.1"/>
    <property type="molecule type" value="Genomic_DNA"/>
</dbReference>
<dbReference type="GO" id="GO:0016887">
    <property type="term" value="F:ATP hydrolysis activity"/>
    <property type="evidence" value="ECO:0007669"/>
    <property type="project" value="InterPro"/>
</dbReference>
<dbReference type="InterPro" id="IPR027417">
    <property type="entry name" value="P-loop_NTPase"/>
</dbReference>
<evidence type="ECO:0000256" key="2">
    <source>
        <dbReference type="ARBA" id="ARBA00022840"/>
    </source>
</evidence>
<dbReference type="STRING" id="314278.NB231_09033"/>
<evidence type="ECO:0000259" key="3">
    <source>
        <dbReference type="PROSITE" id="PS50893"/>
    </source>
</evidence>
<dbReference type="SUPFAM" id="SSF52540">
    <property type="entry name" value="P-loop containing nucleoside triphosphate hydrolases"/>
    <property type="match status" value="1"/>
</dbReference>
<feature type="domain" description="ABC transporter" evidence="3">
    <location>
        <begin position="5"/>
        <end position="200"/>
    </location>
</feature>
<dbReference type="InterPro" id="IPR017871">
    <property type="entry name" value="ABC_transporter-like_CS"/>
</dbReference>
<evidence type="ECO:0000256" key="1">
    <source>
        <dbReference type="ARBA" id="ARBA00022741"/>
    </source>
</evidence>
<evidence type="ECO:0000313" key="5">
    <source>
        <dbReference type="Proteomes" id="UP000003374"/>
    </source>
</evidence>
<keyword evidence="2" id="KW-0067">ATP-binding</keyword>
<comment type="caution">
    <text evidence="4">The sequence shown here is derived from an EMBL/GenBank/DDBJ whole genome shotgun (WGS) entry which is preliminary data.</text>
</comment>
<keyword evidence="5" id="KW-1185">Reference proteome</keyword>